<dbReference type="InterPro" id="IPR051559">
    <property type="entry name" value="HIF_prolyl_hydroxylases"/>
</dbReference>
<dbReference type="PANTHER" id="PTHR12907:SF26">
    <property type="entry name" value="HIF PROLYL HYDROXYLASE, ISOFORM C"/>
    <property type="match status" value="1"/>
</dbReference>
<protein>
    <submittedName>
        <fullName evidence="3">Prolyl 4-hydroxylase alpha subunit Fe(2+) 2OG dioxygenase domain-containing protein</fullName>
    </submittedName>
</protein>
<keyword evidence="1" id="KW-0847">Vitamin C</keyword>
<name>A0A915ICT8_ROMCU</name>
<dbReference type="PANTHER" id="PTHR12907">
    <property type="entry name" value="EGL NINE HOMOLOG-RELATED"/>
    <property type="match status" value="1"/>
</dbReference>
<evidence type="ECO:0000256" key="1">
    <source>
        <dbReference type="ARBA" id="ARBA00022896"/>
    </source>
</evidence>
<dbReference type="GO" id="GO:0031543">
    <property type="term" value="F:peptidyl-proline dioxygenase activity"/>
    <property type="evidence" value="ECO:0007669"/>
    <property type="project" value="TreeGrafter"/>
</dbReference>
<dbReference type="WBParaSite" id="nRc.2.0.1.t11712-RA">
    <property type="protein sequence ID" value="nRc.2.0.1.t11712-RA"/>
    <property type="gene ID" value="nRc.2.0.1.g11712"/>
</dbReference>
<dbReference type="GO" id="GO:0071456">
    <property type="term" value="P:cellular response to hypoxia"/>
    <property type="evidence" value="ECO:0007669"/>
    <property type="project" value="TreeGrafter"/>
</dbReference>
<keyword evidence="2" id="KW-1185">Reference proteome</keyword>
<accession>A0A915ICT8</accession>
<dbReference type="AlphaFoldDB" id="A0A915ICT8"/>
<evidence type="ECO:0000313" key="3">
    <source>
        <dbReference type="WBParaSite" id="nRc.2.0.1.t11712-RA"/>
    </source>
</evidence>
<reference evidence="3" key="1">
    <citation type="submission" date="2022-11" db="UniProtKB">
        <authorList>
            <consortium name="WormBaseParasite"/>
        </authorList>
    </citation>
    <scope>IDENTIFICATION</scope>
</reference>
<dbReference type="Proteomes" id="UP000887565">
    <property type="component" value="Unplaced"/>
</dbReference>
<proteinExistence type="predicted"/>
<dbReference type="GO" id="GO:0031418">
    <property type="term" value="F:L-ascorbic acid binding"/>
    <property type="evidence" value="ECO:0007669"/>
    <property type="project" value="UniProtKB-KW"/>
</dbReference>
<evidence type="ECO:0000313" key="2">
    <source>
        <dbReference type="Proteomes" id="UP000887565"/>
    </source>
</evidence>
<organism evidence="2 3">
    <name type="scientific">Romanomermis culicivorax</name>
    <name type="common">Nematode worm</name>
    <dbReference type="NCBI Taxonomy" id="13658"/>
    <lineage>
        <taxon>Eukaryota</taxon>
        <taxon>Metazoa</taxon>
        <taxon>Ecdysozoa</taxon>
        <taxon>Nematoda</taxon>
        <taxon>Enoplea</taxon>
        <taxon>Dorylaimia</taxon>
        <taxon>Mermithida</taxon>
        <taxon>Mermithoidea</taxon>
        <taxon>Mermithidae</taxon>
        <taxon>Romanomermis</taxon>
    </lineage>
</organism>
<dbReference type="GO" id="GO:0008198">
    <property type="term" value="F:ferrous iron binding"/>
    <property type="evidence" value="ECO:0007669"/>
    <property type="project" value="TreeGrafter"/>
</dbReference>
<sequence>MPGKFKPKNGSPVASIRSDQIYWFDEKVDDHCVNIRLIIKTVTFIAMRLIDIPYRLACRSKARLTCYPGDGARYVKHDGGSLRLFPSNAPAGTHFGIEPFADNLVIFWSDSRNPHEILPTSTI</sequence>
<dbReference type="Gene3D" id="2.60.120.620">
    <property type="entry name" value="q2cbj1_9rhob like domain"/>
    <property type="match status" value="2"/>
</dbReference>